<evidence type="ECO:0000259" key="10">
    <source>
        <dbReference type="Pfam" id="PF16901"/>
    </source>
</evidence>
<sequence>MLVALVVLFLSVFMAMKFLYKRIFVASRLKMIEKPSEDWEPASREAMIERLRSEVFDLVVVGGGSTGAGCALDGATRGLKVALVDAGDFGSGTSSKSTKLVHGGVRYLAKAVSNLDWSQYKLVWQALGERTTMFEISPYLTNSIKIMVPIYSKILIPYYYVGLKLYDWISGFKSLGKSYFIDRKEVVDAFPHINKKNLCGAMVYFDGQQDDARNNVMIVMTAVCHGAVAANHVSARSLMIEGGKIVGVRCRDEITGSEIEIRGAGVINSTGNLADDLRRMDDADAREIIVQSSGTHIVIPKEYAPKEMGFLDPLTSDNRIAFFMPWMGKTIVGSTDIKTKTELSPSPTEEDLEFLIHEVRAYTSMHPKLTRDEVSAVWTGIRPLVKDPDVSDTGSIVRKHFVRIEKNGLLTVTGGKWTIYRKMAEDAIDLAISAFSLKPSGPCVTKYVRILGGDGYTKNTWASIQKELGVPKNVAERLARSYGTRALRLSSYIKKNRKKVLSVKYSYLIEEVEYCIDNEMAVKVCDVLCNRLMIGLMDVKEAYQCIDKVLGVFKKKHGWDADRCNREEADAIRMLDKYGLQILRGCGQDASSLQMECPEEKRHRGERRLPPQEK</sequence>
<proteinExistence type="inferred from homology"/>
<evidence type="ECO:0000259" key="9">
    <source>
        <dbReference type="Pfam" id="PF01266"/>
    </source>
</evidence>
<dbReference type="Pfam" id="PF01266">
    <property type="entry name" value="DAO"/>
    <property type="match status" value="1"/>
</dbReference>
<dbReference type="SUPFAM" id="SSF54373">
    <property type="entry name" value="FAD-linked reductases, C-terminal domain"/>
    <property type="match status" value="1"/>
</dbReference>
<gene>
    <name evidence="11" type="ORF">ECU10_0870</name>
</gene>
<feature type="region of interest" description="Disordered" evidence="8">
    <location>
        <begin position="595"/>
        <end position="614"/>
    </location>
</feature>
<dbReference type="EC" id="1.1.5.3" evidence="3 7"/>
<dbReference type="GO" id="GO:0005739">
    <property type="term" value="C:mitochondrion"/>
    <property type="evidence" value="ECO:0007669"/>
    <property type="project" value="TreeGrafter"/>
</dbReference>
<reference evidence="11" key="1">
    <citation type="journal article" date="2013" name="Eukaryot. Cell">
        <title>Extremely Reduced Levels of Heterozygosity in the Vertebrate Pathogen Encephalitozoon cuniculi.</title>
        <authorList>
            <person name="Selman M."/>
            <person name="Sak B."/>
            <person name="Kvac M."/>
            <person name="Farinelli L."/>
            <person name="Weiss L.M."/>
            <person name="Corradi N."/>
        </authorList>
    </citation>
    <scope>NUCLEOTIDE SEQUENCE</scope>
</reference>
<dbReference type="VEuPathDB" id="MicrosporidiaDB:AEWR_100790"/>
<name>M1JL52_ENCCN</name>
<evidence type="ECO:0000256" key="2">
    <source>
        <dbReference type="ARBA" id="ARBA00007330"/>
    </source>
</evidence>
<dbReference type="PANTHER" id="PTHR11985:SF15">
    <property type="entry name" value="GLYCEROL-3-PHOSPHATE DEHYDROGENASE, MITOCHONDRIAL"/>
    <property type="match status" value="1"/>
</dbReference>
<dbReference type="VEuPathDB" id="MicrosporidiaDB:AEWD_100790"/>
<keyword evidence="6 7" id="KW-0560">Oxidoreductase</keyword>
<dbReference type="AlphaFoldDB" id="M1JL52"/>
<comment type="catalytic activity">
    <reaction evidence="7">
        <text>a quinone + sn-glycerol 3-phosphate = dihydroxyacetone phosphate + a quinol</text>
        <dbReference type="Rhea" id="RHEA:18977"/>
        <dbReference type="ChEBI" id="CHEBI:24646"/>
        <dbReference type="ChEBI" id="CHEBI:57597"/>
        <dbReference type="ChEBI" id="CHEBI:57642"/>
        <dbReference type="ChEBI" id="CHEBI:132124"/>
        <dbReference type="EC" id="1.1.5.3"/>
    </reaction>
</comment>
<dbReference type="Gene3D" id="1.10.8.870">
    <property type="entry name" value="Alpha-glycerophosphate oxidase, cap domain"/>
    <property type="match status" value="1"/>
</dbReference>
<dbReference type="Gene3D" id="3.50.50.60">
    <property type="entry name" value="FAD/NAD(P)-binding domain"/>
    <property type="match status" value="1"/>
</dbReference>
<evidence type="ECO:0000256" key="1">
    <source>
        <dbReference type="ARBA" id="ARBA00001974"/>
    </source>
</evidence>
<dbReference type="InterPro" id="IPR036188">
    <property type="entry name" value="FAD/NAD-bd_sf"/>
</dbReference>
<accession>M1JL52</accession>
<keyword evidence="4 7" id="KW-0285">Flavoprotein</keyword>
<organism evidence="11">
    <name type="scientific">Encephalitozoon cuniculi</name>
    <name type="common">Microsporidian parasite</name>
    <dbReference type="NCBI Taxonomy" id="6035"/>
    <lineage>
        <taxon>Eukaryota</taxon>
        <taxon>Fungi</taxon>
        <taxon>Fungi incertae sedis</taxon>
        <taxon>Microsporidia</taxon>
        <taxon>Unikaryonidae</taxon>
        <taxon>Encephalitozoon</taxon>
    </lineage>
</organism>
<dbReference type="EMBL" id="KC513615">
    <property type="protein sequence ID" value="AGE96264.1"/>
    <property type="molecule type" value="Genomic_DNA"/>
</dbReference>
<dbReference type="PROSITE" id="PS00977">
    <property type="entry name" value="FAD_G3PDH_1"/>
    <property type="match status" value="1"/>
</dbReference>
<dbReference type="PANTHER" id="PTHR11985">
    <property type="entry name" value="GLYCEROL-3-PHOSPHATE DEHYDROGENASE"/>
    <property type="match status" value="1"/>
</dbReference>
<dbReference type="InterPro" id="IPR000447">
    <property type="entry name" value="G3P_DH_FAD-dep"/>
</dbReference>
<dbReference type="GO" id="GO:0006072">
    <property type="term" value="P:glycerol-3-phosphate metabolic process"/>
    <property type="evidence" value="ECO:0007669"/>
    <property type="project" value="UniProtKB-UniRule"/>
</dbReference>
<evidence type="ECO:0000256" key="6">
    <source>
        <dbReference type="ARBA" id="ARBA00023002"/>
    </source>
</evidence>
<comment type="cofactor">
    <cofactor evidence="1 7">
        <name>FAD</name>
        <dbReference type="ChEBI" id="CHEBI:57692"/>
    </cofactor>
</comment>
<dbReference type="InterPro" id="IPR038299">
    <property type="entry name" value="DAO_C_sf"/>
</dbReference>
<dbReference type="Gene3D" id="3.30.9.10">
    <property type="entry name" value="D-Amino Acid Oxidase, subunit A, domain 2"/>
    <property type="match status" value="1"/>
</dbReference>
<feature type="domain" description="Alpha-glycerophosphate oxidase C-terminal" evidence="10">
    <location>
        <begin position="443"/>
        <end position="563"/>
    </location>
</feature>
<evidence type="ECO:0000313" key="11">
    <source>
        <dbReference type="EMBL" id="AGE96264.1"/>
    </source>
</evidence>
<dbReference type="PRINTS" id="PR01001">
    <property type="entry name" value="FADG3PDH"/>
</dbReference>
<protein>
    <recommendedName>
        <fullName evidence="3 7">Glycerol-3-phosphate dehydrogenase</fullName>
        <ecNumber evidence="3 7">1.1.5.3</ecNumber>
    </recommendedName>
</protein>
<dbReference type="InterPro" id="IPR006076">
    <property type="entry name" value="FAD-dep_OxRdtase"/>
</dbReference>
<evidence type="ECO:0000256" key="8">
    <source>
        <dbReference type="SAM" id="MobiDB-lite"/>
    </source>
</evidence>
<keyword evidence="5" id="KW-0274">FAD</keyword>
<feature type="domain" description="FAD dependent oxidoreductase" evidence="9">
    <location>
        <begin position="57"/>
        <end position="418"/>
    </location>
</feature>
<feature type="compositionally biased region" description="Basic and acidic residues" evidence="8">
    <location>
        <begin position="598"/>
        <end position="614"/>
    </location>
</feature>
<dbReference type="InterPro" id="IPR031656">
    <property type="entry name" value="DAO_C"/>
</dbReference>
<dbReference type="VEuPathDB" id="MicrosporidiaDB:ECU10_0870"/>
<dbReference type="SUPFAM" id="SSF51905">
    <property type="entry name" value="FAD/NAD(P)-binding domain"/>
    <property type="match status" value="1"/>
</dbReference>
<evidence type="ECO:0000256" key="5">
    <source>
        <dbReference type="ARBA" id="ARBA00022827"/>
    </source>
</evidence>
<dbReference type="VEuPathDB" id="MicrosporidiaDB:M970_100790"/>
<dbReference type="VEuPathDB" id="MicrosporidiaDB:AEWQ_100790"/>
<evidence type="ECO:0000256" key="3">
    <source>
        <dbReference type="ARBA" id="ARBA00013029"/>
    </source>
</evidence>
<dbReference type="Pfam" id="PF16901">
    <property type="entry name" value="DAO_C"/>
    <property type="match status" value="1"/>
</dbReference>
<evidence type="ECO:0000256" key="4">
    <source>
        <dbReference type="ARBA" id="ARBA00022630"/>
    </source>
</evidence>
<comment type="similarity">
    <text evidence="2 7">Belongs to the FAD-dependent glycerol-3-phosphate dehydrogenase family.</text>
</comment>
<evidence type="ECO:0000256" key="7">
    <source>
        <dbReference type="RuleBase" id="RU361217"/>
    </source>
</evidence>
<dbReference type="GO" id="GO:0004368">
    <property type="term" value="F:glycerol-3-phosphate dehydrogenase (quinone) activity"/>
    <property type="evidence" value="ECO:0007669"/>
    <property type="project" value="UniProtKB-EC"/>
</dbReference>